<dbReference type="AlphaFoldDB" id="A0A5B9QKR4"/>
<dbReference type="RefSeq" id="WP_068134416.1">
    <property type="nucleotide sequence ID" value="NZ_CP042914.1"/>
</dbReference>
<sequence>MAFWKAPLLKSLAQWGLFAAVGLTAFGYIASGLGKPQRAEARVAAIPASQSQSIQATVDDLNAEFQRHWHNRDVQPAPTADWQTICRRMSLSLVGSGLSVEEMRYLQSLPEQQRTQQCLDRLLADERFEDYWSERLTRSFVGAEEGPFIVFRRRRFVTWIRDQLHNNRPYDQMIREMITARGLWNDQPQVNFLTVTLDSGEEEGQVDVTRLASRTSRAFLGMRIDCLQCHDDFLGNVSLGTASESREGTQQDFHQLAAFFAVARFNGLQGIADQDHTYEYQYLDADEAVAVPPKVPFQEDLVDENLPVRQQLAHWMTHPENRQSARAAVNRVWALLLGKAMTDPVDDIPLHGPLPPGMDRLADDFVAHGWNLRRLIRVIVSSDVYQRDSRAPFEVTERHEQAWALFPVTRLRPEQVAGSVIQASRVKTLDSEGSFLMQLQKLTESNDFVKRYGDSGEDEFDLDAVTITQRLLMLNGNLVSEHTKQNPVLNACTHIAMFATNDEQAVETAYLAVLNRSPSERERETFVARLADGNRRQAIEDMYWVLLNSSELGWNH</sequence>
<dbReference type="InterPro" id="IPR022655">
    <property type="entry name" value="DUF1553"/>
</dbReference>
<feature type="domain" description="DUF1553" evidence="2">
    <location>
        <begin position="309"/>
        <end position="443"/>
    </location>
</feature>
<evidence type="ECO:0000259" key="1">
    <source>
        <dbReference type="Pfam" id="PF07583"/>
    </source>
</evidence>
<dbReference type="OrthoDB" id="289126at2"/>
<dbReference type="Pfam" id="PF07583">
    <property type="entry name" value="PSCyt2"/>
    <property type="match status" value="1"/>
</dbReference>
<dbReference type="PANTHER" id="PTHR35889">
    <property type="entry name" value="CYCLOINULO-OLIGOSACCHARIDE FRUCTANOTRANSFERASE-RELATED"/>
    <property type="match status" value="1"/>
</dbReference>
<dbReference type="PANTHER" id="PTHR35889:SF3">
    <property type="entry name" value="F-BOX DOMAIN-CONTAINING PROTEIN"/>
    <property type="match status" value="1"/>
</dbReference>
<dbReference type="KEGG" id="rul:UC8_02990"/>
<accession>A0A5B9QKR4</accession>
<evidence type="ECO:0008006" key="5">
    <source>
        <dbReference type="Google" id="ProtNLM"/>
    </source>
</evidence>
<proteinExistence type="predicted"/>
<dbReference type="InterPro" id="IPR011444">
    <property type="entry name" value="DUF1549"/>
</dbReference>
<dbReference type="Pfam" id="PF07587">
    <property type="entry name" value="PSD1"/>
    <property type="match status" value="1"/>
</dbReference>
<gene>
    <name evidence="3" type="ORF">UC8_02990</name>
</gene>
<reference evidence="3 4" key="1">
    <citation type="submission" date="2019-08" db="EMBL/GenBank/DDBJ databases">
        <title>Deep-cultivation of Planctomycetes and their phenomic and genomic characterization uncovers novel biology.</title>
        <authorList>
            <person name="Wiegand S."/>
            <person name="Jogler M."/>
            <person name="Boedeker C."/>
            <person name="Pinto D."/>
            <person name="Vollmers J."/>
            <person name="Rivas-Marin E."/>
            <person name="Kohn T."/>
            <person name="Peeters S.H."/>
            <person name="Heuer A."/>
            <person name="Rast P."/>
            <person name="Oberbeckmann S."/>
            <person name="Bunk B."/>
            <person name="Jeske O."/>
            <person name="Meyerdierks A."/>
            <person name="Storesund J.E."/>
            <person name="Kallscheuer N."/>
            <person name="Luecker S."/>
            <person name="Lage O.M."/>
            <person name="Pohl T."/>
            <person name="Merkel B.J."/>
            <person name="Hornburger P."/>
            <person name="Mueller R.-W."/>
            <person name="Bruemmer F."/>
            <person name="Labrenz M."/>
            <person name="Spormann A.M."/>
            <person name="Op den Camp H."/>
            <person name="Overmann J."/>
            <person name="Amann R."/>
            <person name="Jetten M.S.M."/>
            <person name="Mascher T."/>
            <person name="Medema M.H."/>
            <person name="Devos D.P."/>
            <person name="Kaster A.-K."/>
            <person name="Ovreas L."/>
            <person name="Rohde M."/>
            <person name="Galperin M.Y."/>
            <person name="Jogler C."/>
        </authorList>
    </citation>
    <scope>NUCLEOTIDE SEQUENCE [LARGE SCALE GENOMIC DNA]</scope>
    <source>
        <strain evidence="3 4">UC8</strain>
    </source>
</reference>
<keyword evidence="4" id="KW-1185">Reference proteome</keyword>
<organism evidence="3 4">
    <name type="scientific">Roseimaritima ulvae</name>
    <dbReference type="NCBI Taxonomy" id="980254"/>
    <lineage>
        <taxon>Bacteria</taxon>
        <taxon>Pseudomonadati</taxon>
        <taxon>Planctomycetota</taxon>
        <taxon>Planctomycetia</taxon>
        <taxon>Pirellulales</taxon>
        <taxon>Pirellulaceae</taxon>
        <taxon>Roseimaritima</taxon>
    </lineage>
</organism>
<evidence type="ECO:0000259" key="2">
    <source>
        <dbReference type="Pfam" id="PF07587"/>
    </source>
</evidence>
<evidence type="ECO:0000313" key="3">
    <source>
        <dbReference type="EMBL" id="QEG38342.1"/>
    </source>
</evidence>
<name>A0A5B9QKR4_9BACT</name>
<evidence type="ECO:0000313" key="4">
    <source>
        <dbReference type="Proteomes" id="UP000325286"/>
    </source>
</evidence>
<dbReference type="Proteomes" id="UP000325286">
    <property type="component" value="Chromosome"/>
</dbReference>
<dbReference type="EMBL" id="CP042914">
    <property type="protein sequence ID" value="QEG38342.1"/>
    <property type="molecule type" value="Genomic_DNA"/>
</dbReference>
<protein>
    <recommendedName>
        <fullName evidence="5">Cytochrome c domain-containing protein</fullName>
    </recommendedName>
</protein>
<feature type="domain" description="DUF1549" evidence="1">
    <location>
        <begin position="66"/>
        <end position="261"/>
    </location>
</feature>